<keyword evidence="3" id="KW-0964">Secreted</keyword>
<evidence type="ECO:0000256" key="4">
    <source>
        <dbReference type="ARBA" id="ARBA00022530"/>
    </source>
</evidence>
<dbReference type="Pfam" id="PF00090">
    <property type="entry name" value="TSP_1"/>
    <property type="match status" value="4"/>
</dbReference>
<evidence type="ECO:0000259" key="15">
    <source>
        <dbReference type="PROSITE" id="PS51020"/>
    </source>
</evidence>
<dbReference type="InterPro" id="IPR044004">
    <property type="entry name" value="TSP1_spondin_dom"/>
</dbReference>
<feature type="compositionally biased region" description="Basic residues" evidence="12">
    <location>
        <begin position="718"/>
        <end position="733"/>
    </location>
</feature>
<keyword evidence="10" id="KW-0325">Glycoprotein</keyword>
<keyword evidence="5" id="KW-0479">Metal-binding</keyword>
<feature type="compositionally biased region" description="Basic and acidic residues" evidence="12">
    <location>
        <begin position="474"/>
        <end position="499"/>
    </location>
</feature>
<dbReference type="GO" id="GO:0007155">
    <property type="term" value="P:cell adhesion"/>
    <property type="evidence" value="ECO:0007669"/>
    <property type="project" value="UniProtKB-KW"/>
</dbReference>
<dbReference type="EMBL" id="OV651819">
    <property type="protein sequence ID" value="CAH1113577.1"/>
    <property type="molecule type" value="Genomic_DNA"/>
</dbReference>
<accession>A0A9P0DBX3</accession>
<gene>
    <name evidence="16" type="ORF">PSYICH_LOCUS13242</name>
</gene>
<reference evidence="16" key="1">
    <citation type="submission" date="2022-01" db="EMBL/GenBank/DDBJ databases">
        <authorList>
            <person name="King R."/>
        </authorList>
    </citation>
    <scope>NUCLEOTIDE SEQUENCE</scope>
</reference>
<evidence type="ECO:0000256" key="3">
    <source>
        <dbReference type="ARBA" id="ARBA00022525"/>
    </source>
</evidence>
<dbReference type="Gene3D" id="2.60.40.4060">
    <property type="entry name" value="Reeler domain"/>
    <property type="match status" value="1"/>
</dbReference>
<dbReference type="GO" id="GO:0046872">
    <property type="term" value="F:metal ion binding"/>
    <property type="evidence" value="ECO:0007669"/>
    <property type="project" value="UniProtKB-KW"/>
</dbReference>
<proteinExistence type="predicted"/>
<dbReference type="Proteomes" id="UP001153636">
    <property type="component" value="Chromosome 7"/>
</dbReference>
<evidence type="ECO:0000313" key="17">
    <source>
        <dbReference type="Proteomes" id="UP001153636"/>
    </source>
</evidence>
<keyword evidence="8" id="KW-0130">Cell adhesion</keyword>
<feature type="region of interest" description="Disordered" evidence="12">
    <location>
        <begin position="465"/>
        <end position="596"/>
    </location>
</feature>
<dbReference type="Gene3D" id="2.20.100.10">
    <property type="entry name" value="Thrombospondin type-1 (TSP1) repeat"/>
    <property type="match status" value="5"/>
</dbReference>
<evidence type="ECO:0000259" key="14">
    <source>
        <dbReference type="PROSITE" id="PS51019"/>
    </source>
</evidence>
<feature type="chain" id="PRO_5040324696" description="Spondin-1" evidence="13">
    <location>
        <begin position="20"/>
        <end position="838"/>
    </location>
</feature>
<dbReference type="CDD" id="cd08544">
    <property type="entry name" value="Reeler"/>
    <property type="match status" value="1"/>
</dbReference>
<feature type="compositionally biased region" description="Basic and acidic residues" evidence="12">
    <location>
        <begin position="645"/>
        <end position="655"/>
    </location>
</feature>
<evidence type="ECO:0000256" key="6">
    <source>
        <dbReference type="ARBA" id="ARBA00022729"/>
    </source>
</evidence>
<dbReference type="AlphaFoldDB" id="A0A9P0DBX3"/>
<protein>
    <recommendedName>
        <fullName evidence="2">Spondin-1</fullName>
    </recommendedName>
    <alternativeName>
        <fullName evidence="11">F-spondin</fullName>
    </alternativeName>
</protein>
<dbReference type="GO" id="GO:0031012">
    <property type="term" value="C:extracellular matrix"/>
    <property type="evidence" value="ECO:0007669"/>
    <property type="project" value="TreeGrafter"/>
</dbReference>
<dbReference type="InterPro" id="IPR038678">
    <property type="entry name" value="Spondin_N_sf"/>
</dbReference>
<name>A0A9P0DBX3_9CUCU</name>
<evidence type="ECO:0000256" key="7">
    <source>
        <dbReference type="ARBA" id="ARBA00022737"/>
    </source>
</evidence>
<evidence type="ECO:0000256" key="5">
    <source>
        <dbReference type="ARBA" id="ARBA00022723"/>
    </source>
</evidence>
<evidence type="ECO:0000256" key="11">
    <source>
        <dbReference type="ARBA" id="ARBA00030964"/>
    </source>
</evidence>
<evidence type="ECO:0000313" key="16">
    <source>
        <dbReference type="EMBL" id="CAH1113577.1"/>
    </source>
</evidence>
<keyword evidence="9" id="KW-1015">Disulfide bond</keyword>
<dbReference type="Gene3D" id="2.60.40.2130">
    <property type="entry name" value="F-spondin domain"/>
    <property type="match status" value="1"/>
</dbReference>
<dbReference type="PROSITE" id="PS51020">
    <property type="entry name" value="SPONDIN"/>
    <property type="match status" value="1"/>
</dbReference>
<dbReference type="PROSITE" id="PS51019">
    <property type="entry name" value="REELIN"/>
    <property type="match status" value="1"/>
</dbReference>
<evidence type="ECO:0000256" key="8">
    <source>
        <dbReference type="ARBA" id="ARBA00022889"/>
    </source>
</evidence>
<dbReference type="InterPro" id="IPR051418">
    <property type="entry name" value="Spondin/Thrombospondin_T1"/>
</dbReference>
<keyword evidence="6 13" id="KW-0732">Signal</keyword>
<dbReference type="PANTHER" id="PTHR11311:SF16">
    <property type="entry name" value="SPONDIN-1"/>
    <property type="match status" value="1"/>
</dbReference>
<evidence type="ECO:0000256" key="10">
    <source>
        <dbReference type="ARBA" id="ARBA00023180"/>
    </source>
</evidence>
<dbReference type="Pfam" id="PF02014">
    <property type="entry name" value="Reeler"/>
    <property type="match status" value="1"/>
</dbReference>
<evidence type="ECO:0000256" key="9">
    <source>
        <dbReference type="ARBA" id="ARBA00023157"/>
    </source>
</evidence>
<dbReference type="InterPro" id="IPR000884">
    <property type="entry name" value="TSP1_rpt"/>
</dbReference>
<evidence type="ECO:0000256" key="1">
    <source>
        <dbReference type="ARBA" id="ARBA00004498"/>
    </source>
</evidence>
<feature type="signal peptide" evidence="13">
    <location>
        <begin position="1"/>
        <end position="19"/>
    </location>
</feature>
<dbReference type="SMART" id="SM00209">
    <property type="entry name" value="TSP1"/>
    <property type="match status" value="5"/>
</dbReference>
<feature type="region of interest" description="Disordered" evidence="12">
    <location>
        <begin position="645"/>
        <end position="664"/>
    </location>
</feature>
<dbReference type="InterPro" id="IPR042307">
    <property type="entry name" value="Reeler_sf"/>
</dbReference>
<keyword evidence="17" id="KW-1185">Reference proteome</keyword>
<feature type="domain" description="Spondin" evidence="15">
    <location>
        <begin position="182"/>
        <end position="372"/>
    </location>
</feature>
<dbReference type="PANTHER" id="PTHR11311">
    <property type="entry name" value="SPONDIN"/>
    <property type="match status" value="1"/>
</dbReference>
<dbReference type="PROSITE" id="PS50092">
    <property type="entry name" value="TSP1"/>
    <property type="match status" value="2"/>
</dbReference>
<dbReference type="FunFam" id="2.60.40.2130:FF:000002">
    <property type="entry name" value="Putative Spondin-1"/>
    <property type="match status" value="1"/>
</dbReference>
<dbReference type="Pfam" id="PF19028">
    <property type="entry name" value="TSP1_spondin"/>
    <property type="match status" value="1"/>
</dbReference>
<feature type="region of interest" description="Disordered" evidence="12">
    <location>
        <begin position="718"/>
        <end position="741"/>
    </location>
</feature>
<sequence length="838" mass="95225">MHVIFSILGILFLFTSSNCLDCDIIPEDIVKPKNRNDVDRYIIYIQGNPKSYTPLQKYNVSLKLNPNKMPQKAFKQFILTLESVDGQTDMQAYRPTGQFDFERNSQIMTRFSDTCENTVVENSKIPKWEIQVYWTAPPEGSGCVALKATVVESRENWFSEDGQLTKVLCEDSEIDENVKPPLVDKCCACSEAKYEMAFEGRWTRNTHPRNYPSNIWSTKFSDIIGASHRKYHSFWNEQDYASEGLKDLAETGRTQRLESEIKVMGNNIRTIIKARGLQHPNITDISYAVFRVDSNNHLVSLVSKITPSPDWFVGVANFELCKSDCTWAESYTYNLYPLDAGTDDGLGYLSSEPLHFSHKVIMPITQNNPNNPQSPFYDEDGNPMNPIAKIHFIRQRLYNNDRSCNPDDDSGDSEDDDCATTKWEDWTPCSVPCGLGQKTRMRHYLKPRKAQDCYVPLVQHQTCQGKAKYCHNRRPQDSEGEEKSEQEKDFNEEGEKVSTEDENGSEGKNSEEKGADEEVHKENELEENETGEEKSEEQKSVEESKGDKRSTEDPDCAVGEWSDWSSCSVTCGRGTKTRDRNLLNSENEEKCEDVEFQENAPCKGDQRKCDDGNEPKCTNSNWGPWSACSVSCGAGFKRRLRLPDENKRKSRKSEEDDKMDEEEENCSTSELVKCYTECTESDKVGESLIVEQGPDGRVRNCKVSDWSIWSRCQVHRRGQSCGKGSKKRSRQILRHPENGGRSCPRKLFQTQTCTVPCKSDEETQNKPASEENPGLKCMMSSWTDFTPCSSICGSSAMQLKTRKILYKPPGAVCPSRVMYKPCNLPLACTSDGRPIFMS</sequence>
<dbReference type="InterPro" id="IPR002861">
    <property type="entry name" value="Reeler_dom"/>
</dbReference>
<dbReference type="Pfam" id="PF06468">
    <property type="entry name" value="Spond_N"/>
    <property type="match status" value="1"/>
</dbReference>
<feature type="domain" description="Reelin" evidence="14">
    <location>
        <begin position="7"/>
        <end position="181"/>
    </location>
</feature>
<evidence type="ECO:0000256" key="13">
    <source>
        <dbReference type="SAM" id="SignalP"/>
    </source>
</evidence>
<dbReference type="OrthoDB" id="347314at2759"/>
<keyword evidence="7" id="KW-0677">Repeat</keyword>
<organism evidence="16 17">
    <name type="scientific">Psylliodes chrysocephalus</name>
    <dbReference type="NCBI Taxonomy" id="3402493"/>
    <lineage>
        <taxon>Eukaryota</taxon>
        <taxon>Metazoa</taxon>
        <taxon>Ecdysozoa</taxon>
        <taxon>Arthropoda</taxon>
        <taxon>Hexapoda</taxon>
        <taxon>Insecta</taxon>
        <taxon>Pterygota</taxon>
        <taxon>Neoptera</taxon>
        <taxon>Endopterygota</taxon>
        <taxon>Coleoptera</taxon>
        <taxon>Polyphaga</taxon>
        <taxon>Cucujiformia</taxon>
        <taxon>Chrysomeloidea</taxon>
        <taxon>Chrysomelidae</taxon>
        <taxon>Galerucinae</taxon>
        <taxon>Alticini</taxon>
        <taxon>Psylliodes</taxon>
    </lineage>
</organism>
<evidence type="ECO:0000256" key="12">
    <source>
        <dbReference type="SAM" id="MobiDB-lite"/>
    </source>
</evidence>
<feature type="compositionally biased region" description="Basic and acidic residues" evidence="12">
    <location>
        <begin position="531"/>
        <end position="552"/>
    </location>
</feature>
<dbReference type="SUPFAM" id="SSF82895">
    <property type="entry name" value="TSP-1 type 1 repeat"/>
    <property type="match status" value="5"/>
</dbReference>
<comment type="subcellular location">
    <subcellularLocation>
        <location evidence="1">Secreted</location>
        <location evidence="1">Extracellular space</location>
        <location evidence="1">Extracellular matrix</location>
    </subcellularLocation>
</comment>
<dbReference type="InterPro" id="IPR036383">
    <property type="entry name" value="TSP1_rpt_sf"/>
</dbReference>
<keyword evidence="4" id="KW-0272">Extracellular matrix</keyword>
<feature type="compositionally biased region" description="Basic and acidic residues" evidence="12">
    <location>
        <begin position="508"/>
        <end position="523"/>
    </location>
</feature>
<evidence type="ECO:0000256" key="2">
    <source>
        <dbReference type="ARBA" id="ARBA00019594"/>
    </source>
</evidence>
<dbReference type="InterPro" id="IPR009465">
    <property type="entry name" value="Spondin_N"/>
</dbReference>
<dbReference type="NCBIfam" id="NF038123">
    <property type="entry name" value="NF038123_dom"/>
    <property type="match status" value="1"/>
</dbReference>